<dbReference type="PANTHER" id="PTHR15012:SF37">
    <property type="entry name" value="PROTEIN SHROOM1"/>
    <property type="match status" value="1"/>
</dbReference>
<accession>A0AA97J8C7</accession>
<dbReference type="Pfam" id="PF08687">
    <property type="entry name" value="ASD2"/>
    <property type="match status" value="1"/>
</dbReference>
<evidence type="ECO:0000256" key="1">
    <source>
        <dbReference type="ARBA" id="ARBA00004245"/>
    </source>
</evidence>
<evidence type="ECO:0000256" key="7">
    <source>
        <dbReference type="PROSITE-ProRule" id="PRU00637"/>
    </source>
</evidence>
<dbReference type="GO" id="GO:0016324">
    <property type="term" value="C:apical plasma membrane"/>
    <property type="evidence" value="ECO:0007669"/>
    <property type="project" value="TreeGrafter"/>
</dbReference>
<feature type="region of interest" description="Disordered" evidence="9">
    <location>
        <begin position="603"/>
        <end position="704"/>
    </location>
</feature>
<dbReference type="InterPro" id="IPR014799">
    <property type="entry name" value="ASD2_dom"/>
</dbReference>
<evidence type="ECO:0000259" key="11">
    <source>
        <dbReference type="PROSITE" id="PS51307"/>
    </source>
</evidence>
<evidence type="ECO:0000256" key="2">
    <source>
        <dbReference type="ARBA" id="ARBA00006469"/>
    </source>
</evidence>
<feature type="region of interest" description="Disordered" evidence="9">
    <location>
        <begin position="905"/>
        <end position="936"/>
    </location>
</feature>
<evidence type="ECO:0000256" key="3">
    <source>
        <dbReference type="ARBA" id="ARBA00022490"/>
    </source>
</evidence>
<dbReference type="GeneID" id="129328136"/>
<feature type="compositionally biased region" description="Pro residues" evidence="9">
    <location>
        <begin position="143"/>
        <end position="166"/>
    </location>
</feature>
<keyword evidence="5 7" id="KW-0009">Actin-binding</keyword>
<evidence type="ECO:0000256" key="4">
    <source>
        <dbReference type="ARBA" id="ARBA00022701"/>
    </source>
</evidence>
<feature type="compositionally biased region" description="Polar residues" evidence="9">
    <location>
        <begin position="608"/>
        <end position="627"/>
    </location>
</feature>
<feature type="compositionally biased region" description="Basic and acidic residues" evidence="9">
    <location>
        <begin position="1170"/>
        <end position="1181"/>
    </location>
</feature>
<reference evidence="13" key="1">
    <citation type="submission" date="2025-08" db="UniProtKB">
        <authorList>
            <consortium name="RefSeq"/>
        </authorList>
    </citation>
    <scope>IDENTIFICATION</scope>
    <source>
        <tissue evidence="13">Blood</tissue>
    </source>
</reference>
<dbReference type="KEGG" id="emc:129328136"/>
<dbReference type="GO" id="GO:0005912">
    <property type="term" value="C:adherens junction"/>
    <property type="evidence" value="ECO:0007669"/>
    <property type="project" value="TreeGrafter"/>
</dbReference>
<feature type="compositionally biased region" description="Polar residues" evidence="9">
    <location>
        <begin position="385"/>
        <end position="396"/>
    </location>
</feature>
<dbReference type="Gene3D" id="6.10.250.3120">
    <property type="match status" value="1"/>
</dbReference>
<dbReference type="RefSeq" id="XP_054832917.1">
    <property type="nucleotide sequence ID" value="XM_054976942.1"/>
</dbReference>
<evidence type="ECO:0000256" key="8">
    <source>
        <dbReference type="SAM" id="Coils"/>
    </source>
</evidence>
<keyword evidence="6" id="KW-0206">Cytoskeleton</keyword>
<dbReference type="PROSITE" id="PS51307">
    <property type="entry name" value="ASD2"/>
    <property type="match status" value="1"/>
</dbReference>
<comment type="subcellular location">
    <subcellularLocation>
        <location evidence="1">Cytoplasm</location>
        <location evidence="1">Cytoskeleton</location>
    </subcellularLocation>
</comment>
<dbReference type="GO" id="GO:0043296">
    <property type="term" value="C:apical junction complex"/>
    <property type="evidence" value="ECO:0007669"/>
    <property type="project" value="TreeGrafter"/>
</dbReference>
<dbReference type="InterPro" id="IPR027685">
    <property type="entry name" value="Shroom_fam"/>
</dbReference>
<dbReference type="GO" id="GO:0007015">
    <property type="term" value="P:actin filament organization"/>
    <property type="evidence" value="ECO:0007669"/>
    <property type="project" value="TreeGrafter"/>
</dbReference>
<feature type="coiled-coil region" evidence="8">
    <location>
        <begin position="1516"/>
        <end position="1543"/>
    </location>
</feature>
<dbReference type="PANTHER" id="PTHR15012">
    <property type="entry name" value="APICAL PROTEIN/SHROOM-RELATED"/>
    <property type="match status" value="1"/>
</dbReference>
<protein>
    <submittedName>
        <fullName evidence="13">Protein Shroom1 isoform X1</fullName>
    </submittedName>
</protein>
<dbReference type="PROSITE" id="PS51306">
    <property type="entry name" value="ASD1"/>
    <property type="match status" value="1"/>
</dbReference>
<comment type="similarity">
    <text evidence="2">Belongs to the shroom family.</text>
</comment>
<dbReference type="Pfam" id="PF08688">
    <property type="entry name" value="ASD1"/>
    <property type="match status" value="1"/>
</dbReference>
<evidence type="ECO:0000259" key="10">
    <source>
        <dbReference type="PROSITE" id="PS51306"/>
    </source>
</evidence>
<proteinExistence type="inferred from homology"/>
<feature type="compositionally biased region" description="Basic and acidic residues" evidence="9">
    <location>
        <begin position="663"/>
        <end position="688"/>
    </location>
</feature>
<feature type="compositionally biased region" description="Polar residues" evidence="9">
    <location>
        <begin position="910"/>
        <end position="923"/>
    </location>
</feature>
<dbReference type="Proteomes" id="UP001190640">
    <property type="component" value="Chromosome 4"/>
</dbReference>
<keyword evidence="4" id="KW-0493">Microtubule</keyword>
<feature type="region of interest" description="Disordered" evidence="9">
    <location>
        <begin position="960"/>
        <end position="1026"/>
    </location>
</feature>
<feature type="region of interest" description="Disordered" evidence="9">
    <location>
        <begin position="1455"/>
        <end position="1479"/>
    </location>
</feature>
<feature type="compositionally biased region" description="Polar residues" evidence="9">
    <location>
        <begin position="971"/>
        <end position="985"/>
    </location>
</feature>
<feature type="region of interest" description="Disordered" evidence="9">
    <location>
        <begin position="1047"/>
        <end position="1066"/>
    </location>
</feature>
<feature type="region of interest" description="Disordered" evidence="9">
    <location>
        <begin position="1076"/>
        <end position="1099"/>
    </location>
</feature>
<dbReference type="CTD" id="134549"/>
<feature type="region of interest" description="Disordered" evidence="9">
    <location>
        <begin position="1170"/>
        <end position="1198"/>
    </location>
</feature>
<feature type="region of interest" description="Disordered" evidence="9">
    <location>
        <begin position="385"/>
        <end position="410"/>
    </location>
</feature>
<sequence length="1546" mass="173048">MMSSYGNELSKWNLKVRGSEEFQEAETSPSYANKLSSETPIGGMDQCLHIPGKADSAYSSFSGGSNIPECHIPLGYNDHDTLPLEQLPYMDSGYVRGVFNPCVMHSNLKHICQDKPIEMSMHNNMDNNRSYGSISIPGTLYQPPSPVAKLPPPPPPPPPPHSPSPPDWADSSKARRNTDQSHYGICFDYSIQTEKCMQETNKILPSDSPADCYDDCWLSRYKNKNKAIGLEDTWYPANQYTTKKKDSTISTTSSLNFQDYLKSDSSVHTQKIHNSDHNYNIPEAMNSKSFPSPHTSHNAVNDTQENKQYLYACSVHKPPFTETDLPCTMSVSGKQQLCGVLKADEHSGLNQGIYESWPSLKYTDSSLPSLSALAKIKTYEDKNHCFSSGEENSRNVGQPLLKQQPRRQKAPSHGLDMAEIHHSEVCDTANTISYCKHYEDSASQIFNGFRRAKQNEINGSHDVPAKPKQEEMLTSKKAESLSQDDFADRKINRKTTPLLYYLSGGRNTNIMSDPNQAQLQEDFDMRSPRSDHLVSAEPIPTGSNNCINEAATSQNTGLILGSPASSADEKFKHDYREKLKVAQRKVLRETSFKRKDLQMSLPIRLKQEPSSRPSIQHLRSLSLSSTNEDSKLIPPSKPLENISKEEEPQRPQTSRIGGRKRITKEQKKISYSEPEKLNQLDDQRDHSMACRKKNARSRSDEFSEQDTMIISNKALENQGRALSKVELKQIQHNALLQYMERKTGQRPATAHTSALQKPPVQMRPSFLEKFAEDSISNSSSGKKSQNIDSSCPFLDLESNLEVPPLVCSTASIAPASNRGSVSSSMSEKVNWTMQSTVSEGSCAGRCASTKSFLYSGASVSSKGHGRSKSTPSPMQDFYTSTAYPALSSQNHKYYHILPSAPSAEELEANPSDSFGTAKQNTQMAGRRGKSMEETGSAEMVRLSPLSQSTDQLHYLKSWHTSSGLKPDENSQRPNHQNSILQNCEPTSGLLPRQLHPEGVAGLKGSNPTVHALGQPPGTTKHKSTFISLGNPSMCRIPALSVGRLQSQSVPLEPLHPSSAPSPVETDNDVFKESFTSGSEKASTLPFPCRQSKNSVTDRTVPEPALTVSVLQTSMEGKQIKEYNASFYVTKKAESSLGNRLENSEENISAENSQCPEMAPECSAFVLKERINKDSQPKKERSSQSQMSSASGRIQQQQLQVTHTTGYCSEDMTYCTTISDSQGDKNTDHQLANVEQTEHDHIFQEQDTAMSTALLKSREDQRCEDLAVEIVAEDKSPVDILRPHPIRKTTLDLMEGLFPVNISMSDRSFRIKRRNQSVQENDQRNGDSAPDLSHETGYFLGQRVEDPTLLINQILSNSRECLKDPENITFKKRELISKIQLQLQTLRDEKELIQSETKEYAAHGKELESLVQDLCKHNEYERYMMFIGDLEKVVSLLLCLSSRLARVQNAMGKIDENTDAEEKQSLNERHSLLSRQREDAKELKENLDRRERVVSGILSKYLTESQLQDYRHFIQAKAALLIEQKDLEEQIKFLEEQLERLEQSIPP</sequence>
<name>A0AA97J8C7_EUBMA</name>
<feature type="region of interest" description="Disordered" evidence="9">
    <location>
        <begin position="142"/>
        <end position="175"/>
    </location>
</feature>
<feature type="domain" description="ASD2" evidence="11">
    <location>
        <begin position="1263"/>
        <end position="1545"/>
    </location>
</feature>
<dbReference type="GO" id="GO:0030864">
    <property type="term" value="C:cortical actin cytoskeleton"/>
    <property type="evidence" value="ECO:0007669"/>
    <property type="project" value="TreeGrafter"/>
</dbReference>
<keyword evidence="12" id="KW-1185">Reference proteome</keyword>
<evidence type="ECO:0000313" key="12">
    <source>
        <dbReference type="Proteomes" id="UP001190640"/>
    </source>
</evidence>
<organism evidence="12 13">
    <name type="scientific">Eublepharis macularius</name>
    <name type="common">Leopard gecko</name>
    <name type="synonym">Cyrtodactylus macularius</name>
    <dbReference type="NCBI Taxonomy" id="481883"/>
    <lineage>
        <taxon>Eukaryota</taxon>
        <taxon>Metazoa</taxon>
        <taxon>Chordata</taxon>
        <taxon>Craniata</taxon>
        <taxon>Vertebrata</taxon>
        <taxon>Euteleostomi</taxon>
        <taxon>Lepidosauria</taxon>
        <taxon>Squamata</taxon>
        <taxon>Bifurcata</taxon>
        <taxon>Gekkota</taxon>
        <taxon>Eublepharidae</taxon>
        <taxon>Eublepharinae</taxon>
        <taxon>Eublepharis</taxon>
    </lineage>
</organism>
<keyword evidence="8" id="KW-0175">Coiled coil</keyword>
<dbReference type="InterPro" id="IPR014800">
    <property type="entry name" value="ASD1_dom"/>
</dbReference>
<dbReference type="GO" id="GO:0005874">
    <property type="term" value="C:microtubule"/>
    <property type="evidence" value="ECO:0007669"/>
    <property type="project" value="UniProtKB-KW"/>
</dbReference>
<evidence type="ECO:0000256" key="9">
    <source>
        <dbReference type="SAM" id="MobiDB-lite"/>
    </source>
</evidence>
<evidence type="ECO:0000256" key="6">
    <source>
        <dbReference type="ARBA" id="ARBA00023212"/>
    </source>
</evidence>
<dbReference type="GO" id="GO:0051015">
    <property type="term" value="F:actin filament binding"/>
    <property type="evidence" value="ECO:0007669"/>
    <property type="project" value="InterPro"/>
</dbReference>
<keyword evidence="3" id="KW-0963">Cytoplasm</keyword>
<evidence type="ECO:0000313" key="13">
    <source>
        <dbReference type="RefSeq" id="XP_054832917.1"/>
    </source>
</evidence>
<gene>
    <name evidence="13" type="primary">SHROOM1</name>
</gene>
<evidence type="ECO:0000256" key="5">
    <source>
        <dbReference type="ARBA" id="ARBA00023203"/>
    </source>
</evidence>
<feature type="region of interest" description="Disordered" evidence="9">
    <location>
        <begin position="1313"/>
        <end position="1333"/>
    </location>
</feature>
<feature type="domain" description="ASD1" evidence="10">
    <location>
        <begin position="579"/>
        <end position="681"/>
    </location>
</feature>